<comment type="caution">
    <text evidence="4">The sequence shown here is derived from an EMBL/GenBank/DDBJ whole genome shotgun (WGS) entry which is preliminary data.</text>
</comment>
<reference evidence="4" key="1">
    <citation type="submission" date="2019-08" db="EMBL/GenBank/DDBJ databases">
        <title>The genome of the North American firefly Photinus pyralis.</title>
        <authorList>
            <consortium name="Photinus pyralis genome working group"/>
            <person name="Fallon T.R."/>
            <person name="Sander Lower S.E."/>
            <person name="Weng J.-K."/>
        </authorList>
    </citation>
    <scope>NUCLEOTIDE SEQUENCE</scope>
    <source>
        <strain evidence="4">TRF0915ILg1</strain>
        <tissue evidence="4">Whole body</tissue>
    </source>
</reference>
<dbReference type="Proteomes" id="UP000801492">
    <property type="component" value="Unassembled WGS sequence"/>
</dbReference>
<evidence type="ECO:0000256" key="1">
    <source>
        <dbReference type="ARBA" id="ARBA00022614"/>
    </source>
</evidence>
<evidence type="ECO:0000256" key="3">
    <source>
        <dbReference type="SAM" id="SignalP"/>
    </source>
</evidence>
<dbReference type="InterPro" id="IPR032675">
    <property type="entry name" value="LRR_dom_sf"/>
</dbReference>
<feature type="chain" id="PRO_5035475436" evidence="3">
    <location>
        <begin position="22"/>
        <end position="365"/>
    </location>
</feature>
<accession>A0A8K0DDB4</accession>
<feature type="signal peptide" evidence="3">
    <location>
        <begin position="1"/>
        <end position="21"/>
    </location>
</feature>
<gene>
    <name evidence="4" type="ORF">ILUMI_02034</name>
</gene>
<keyword evidence="5" id="KW-1185">Reference proteome</keyword>
<dbReference type="PANTHER" id="PTHR24366">
    <property type="entry name" value="IG(IMMUNOGLOBULIN) AND LRR(LEUCINE RICH REPEAT) DOMAINS"/>
    <property type="match status" value="1"/>
</dbReference>
<dbReference type="SUPFAM" id="SSF52058">
    <property type="entry name" value="L domain-like"/>
    <property type="match status" value="1"/>
</dbReference>
<keyword evidence="2" id="KW-0677">Repeat</keyword>
<keyword evidence="1" id="KW-0433">Leucine-rich repeat</keyword>
<organism evidence="4 5">
    <name type="scientific">Ignelater luminosus</name>
    <name type="common">Cucubano</name>
    <name type="synonym">Pyrophorus luminosus</name>
    <dbReference type="NCBI Taxonomy" id="2038154"/>
    <lineage>
        <taxon>Eukaryota</taxon>
        <taxon>Metazoa</taxon>
        <taxon>Ecdysozoa</taxon>
        <taxon>Arthropoda</taxon>
        <taxon>Hexapoda</taxon>
        <taxon>Insecta</taxon>
        <taxon>Pterygota</taxon>
        <taxon>Neoptera</taxon>
        <taxon>Endopterygota</taxon>
        <taxon>Coleoptera</taxon>
        <taxon>Polyphaga</taxon>
        <taxon>Elateriformia</taxon>
        <taxon>Elateroidea</taxon>
        <taxon>Elateridae</taxon>
        <taxon>Agrypninae</taxon>
        <taxon>Pyrophorini</taxon>
        <taxon>Ignelater</taxon>
    </lineage>
</organism>
<dbReference type="EMBL" id="VTPC01000842">
    <property type="protein sequence ID" value="KAF2904145.1"/>
    <property type="molecule type" value="Genomic_DNA"/>
</dbReference>
<dbReference type="InterPro" id="IPR001611">
    <property type="entry name" value="Leu-rich_rpt"/>
</dbReference>
<dbReference type="AlphaFoldDB" id="A0A8K0DDB4"/>
<dbReference type="SMART" id="SM00369">
    <property type="entry name" value="LRR_TYP"/>
    <property type="match status" value="7"/>
</dbReference>
<evidence type="ECO:0000313" key="4">
    <source>
        <dbReference type="EMBL" id="KAF2904145.1"/>
    </source>
</evidence>
<name>A0A8K0DDB4_IGNLU</name>
<dbReference type="OrthoDB" id="266138at2759"/>
<protein>
    <submittedName>
        <fullName evidence="4">Uncharacterized protein</fullName>
    </submittedName>
</protein>
<evidence type="ECO:0000256" key="2">
    <source>
        <dbReference type="ARBA" id="ARBA00022737"/>
    </source>
</evidence>
<dbReference type="InterPro" id="IPR003591">
    <property type="entry name" value="Leu-rich_rpt_typical-subtyp"/>
</dbReference>
<dbReference type="PANTHER" id="PTHR24366:SF96">
    <property type="entry name" value="LEUCINE RICH REPEAT CONTAINING 53"/>
    <property type="match status" value="1"/>
</dbReference>
<dbReference type="Pfam" id="PF13855">
    <property type="entry name" value="LRR_8"/>
    <property type="match status" value="2"/>
</dbReference>
<proteinExistence type="predicted"/>
<evidence type="ECO:0000313" key="5">
    <source>
        <dbReference type="Proteomes" id="UP000801492"/>
    </source>
</evidence>
<dbReference type="Gene3D" id="3.80.10.10">
    <property type="entry name" value="Ribonuclease Inhibitor"/>
    <property type="match status" value="2"/>
</dbReference>
<dbReference type="PROSITE" id="PS51450">
    <property type="entry name" value="LRR"/>
    <property type="match status" value="3"/>
</dbReference>
<sequence>MYLLQYLPLVLVVLVYQVVQSESCTKVTFVDALIKIRKKDSINFLERFTARITGCIVPEIIAEQLGEITVLGIECYNQSVPTLQEGAVSNLPEIDGLVISYSKVKRIRQRAFSNLARLTSLTLSHNEIESIDNDAFYNLNSLVYVYLSDNKIAFLEFGVFSTLPKLLRIHLDNNELEVFEAEWFADDANLHTIDLNHNFIRSIHKNTFKPFRTLNSLELSSNRIQFIHKDAFDNLEMLETLYLHDNRLRKLEPDIFKGIKNIYSLWINGNNLTYMPDKILQDLRSPKLFQLTIHTNPWQCACYNNIMQWATKRTKKVFVVTGVECFSDDNPVCLYPSENEDLCLENREEDLNKIFYEMYAGPCGE</sequence>
<keyword evidence="3" id="KW-0732">Signal</keyword>
<dbReference type="FunFam" id="3.80.10.10:FF:001164">
    <property type="entry name" value="GH01279p"/>
    <property type="match status" value="1"/>
</dbReference>